<feature type="domain" description="Retropepsin-like aspartic endopeptidase" evidence="1">
    <location>
        <begin position="5"/>
        <end position="138"/>
    </location>
</feature>
<sequence>MEKLIIGAIECGHLPDLSIEQMHIRVDTGAKTSSLHVDGIQRFKKKGKPHVRFNIHPNIHNVDSVASCSAPVKDIRRIKSSNGSVEERYIIDTTLQLGDQQWTIELSLSNRSDMTYLMLLGRQGMGDRLLVDPSATFLVSEGSDDAE</sequence>
<gene>
    <name evidence="2" type="ORF">MED297_03797</name>
</gene>
<organism evidence="2 3">
    <name type="scientific">Reinekea blandensis MED297</name>
    <dbReference type="NCBI Taxonomy" id="314283"/>
    <lineage>
        <taxon>Bacteria</taxon>
        <taxon>Pseudomonadati</taxon>
        <taxon>Pseudomonadota</taxon>
        <taxon>Gammaproteobacteria</taxon>
        <taxon>Oceanospirillales</taxon>
        <taxon>Saccharospirillaceae</taxon>
        <taxon>Reinekea</taxon>
    </lineage>
</organism>
<dbReference type="InterPro" id="IPR021109">
    <property type="entry name" value="Peptidase_aspartic_dom_sf"/>
</dbReference>
<dbReference type="Proteomes" id="UP000005953">
    <property type="component" value="Unassembled WGS sequence"/>
</dbReference>
<name>A4BFW4_9GAMM</name>
<dbReference type="Gene3D" id="2.40.70.10">
    <property type="entry name" value="Acid Proteases"/>
    <property type="match status" value="1"/>
</dbReference>
<accession>A4BFW4</accession>
<dbReference type="SUPFAM" id="SSF50630">
    <property type="entry name" value="Acid proteases"/>
    <property type="match status" value="1"/>
</dbReference>
<dbReference type="HOGENOM" id="CLU_099424_1_1_6"/>
<evidence type="ECO:0000313" key="3">
    <source>
        <dbReference type="Proteomes" id="UP000005953"/>
    </source>
</evidence>
<keyword evidence="3" id="KW-1185">Reference proteome</keyword>
<dbReference type="PANTHER" id="PTHR38037:SF2">
    <property type="entry name" value="ATP-DEPENDENT ZINC PROTEASE DOMAIN-CONTAINING PROTEIN-RELATED"/>
    <property type="match status" value="1"/>
</dbReference>
<dbReference type="AlphaFoldDB" id="A4BFW4"/>
<dbReference type="PANTHER" id="PTHR38037">
    <property type="entry name" value="ZN_PROTEASE DOMAIN-CONTAINING PROTEIN"/>
    <property type="match status" value="1"/>
</dbReference>
<dbReference type="OrthoDB" id="9782977at2"/>
<protein>
    <recommendedName>
        <fullName evidence="1">Retropepsin-like aspartic endopeptidase domain-containing protein</fullName>
    </recommendedName>
</protein>
<dbReference type="STRING" id="314283.MED297_03797"/>
<dbReference type="InterPro" id="IPR008503">
    <property type="entry name" value="Asp_endopeptidase"/>
</dbReference>
<dbReference type="Pfam" id="PF05618">
    <property type="entry name" value="Zn_protease"/>
    <property type="match status" value="1"/>
</dbReference>
<proteinExistence type="predicted"/>
<evidence type="ECO:0000259" key="1">
    <source>
        <dbReference type="Pfam" id="PF05618"/>
    </source>
</evidence>
<dbReference type="RefSeq" id="WP_008047565.1">
    <property type="nucleotide sequence ID" value="NZ_CH724154.1"/>
</dbReference>
<dbReference type="EMBL" id="AAOE01000014">
    <property type="protein sequence ID" value="EAR08982.1"/>
    <property type="molecule type" value="Genomic_DNA"/>
</dbReference>
<comment type="caution">
    <text evidence="2">The sequence shown here is derived from an EMBL/GenBank/DDBJ whole genome shotgun (WGS) entry which is preliminary data.</text>
</comment>
<evidence type="ECO:0000313" key="2">
    <source>
        <dbReference type="EMBL" id="EAR08982.1"/>
    </source>
</evidence>
<reference evidence="2 3" key="1">
    <citation type="submission" date="2006-02" db="EMBL/GenBank/DDBJ databases">
        <authorList>
            <person name="Pinhassi J."/>
            <person name="Pedros-Alio C."/>
            <person name="Ferriera S."/>
            <person name="Johnson J."/>
            <person name="Kravitz S."/>
            <person name="Halpern A."/>
            <person name="Remington K."/>
            <person name="Beeson K."/>
            <person name="Tran B."/>
            <person name="Rogers Y.-H."/>
            <person name="Friedman R."/>
            <person name="Venter J.C."/>
        </authorList>
    </citation>
    <scope>NUCLEOTIDE SEQUENCE [LARGE SCALE GENOMIC DNA]</scope>
    <source>
        <strain evidence="2 3">MED297</strain>
    </source>
</reference>